<dbReference type="GO" id="GO:0006508">
    <property type="term" value="P:proteolysis"/>
    <property type="evidence" value="ECO:0007669"/>
    <property type="project" value="InterPro"/>
</dbReference>
<protein>
    <submittedName>
        <fullName evidence="2">Peptidase S53 propeptide</fullName>
    </submittedName>
</protein>
<dbReference type="SUPFAM" id="SSF52743">
    <property type="entry name" value="Subtilisin-like"/>
    <property type="match status" value="1"/>
</dbReference>
<name>T1C9Y4_9ZZZZ</name>
<comment type="caution">
    <text evidence="2">The sequence shown here is derived from an EMBL/GenBank/DDBJ whole genome shotgun (WGS) entry which is preliminary data.</text>
</comment>
<dbReference type="InterPro" id="IPR036852">
    <property type="entry name" value="Peptidase_S8/S53_dom_sf"/>
</dbReference>
<dbReference type="Gene3D" id="3.40.50.200">
    <property type="entry name" value="Peptidase S8/S53 domain"/>
    <property type="match status" value="1"/>
</dbReference>
<reference evidence="2" key="1">
    <citation type="submission" date="2013-08" db="EMBL/GenBank/DDBJ databases">
        <authorList>
            <person name="Mendez C."/>
            <person name="Richter M."/>
            <person name="Ferrer M."/>
            <person name="Sanchez J."/>
        </authorList>
    </citation>
    <scope>NUCLEOTIDE SEQUENCE</scope>
</reference>
<organism evidence="2">
    <name type="scientific">mine drainage metagenome</name>
    <dbReference type="NCBI Taxonomy" id="410659"/>
    <lineage>
        <taxon>unclassified sequences</taxon>
        <taxon>metagenomes</taxon>
        <taxon>ecological metagenomes</taxon>
    </lineage>
</organism>
<evidence type="ECO:0000313" key="2">
    <source>
        <dbReference type="EMBL" id="EQD79032.1"/>
    </source>
</evidence>
<proteinExistence type="predicted"/>
<dbReference type="GO" id="GO:0008240">
    <property type="term" value="F:tripeptidyl-peptidase activity"/>
    <property type="evidence" value="ECO:0007669"/>
    <property type="project" value="TreeGrafter"/>
</dbReference>
<dbReference type="GO" id="GO:0004252">
    <property type="term" value="F:serine-type endopeptidase activity"/>
    <property type="evidence" value="ECO:0007669"/>
    <property type="project" value="InterPro"/>
</dbReference>
<evidence type="ECO:0000259" key="1">
    <source>
        <dbReference type="PROSITE" id="PS51695"/>
    </source>
</evidence>
<feature type="domain" description="Peptidase S53" evidence="1">
    <location>
        <begin position="6"/>
        <end position="382"/>
    </location>
</feature>
<reference evidence="2" key="2">
    <citation type="journal article" date="2014" name="ISME J.">
        <title>Microbial stratification in low pH oxic and suboxic macroscopic growths along an acid mine drainage.</title>
        <authorList>
            <person name="Mendez-Garcia C."/>
            <person name="Mesa V."/>
            <person name="Sprenger R.R."/>
            <person name="Richter M."/>
            <person name="Diez M.S."/>
            <person name="Solano J."/>
            <person name="Bargiela R."/>
            <person name="Golyshina O.V."/>
            <person name="Manteca A."/>
            <person name="Ramos J.L."/>
            <person name="Gallego J.R."/>
            <person name="Llorente I."/>
            <person name="Martins Dos Santos V.A."/>
            <person name="Jensen O.N."/>
            <person name="Pelaez A.I."/>
            <person name="Sanchez J."/>
            <person name="Ferrer M."/>
        </authorList>
    </citation>
    <scope>NUCLEOTIDE SEQUENCE</scope>
</reference>
<gene>
    <name evidence="2" type="ORF">B1A_01949</name>
</gene>
<sequence>SQSSELFSPLQLQTAYHVTPLLQQGYNGAGQTIAIATFAPYNYSDPATFASLMGLPNVQLAPGFSPTNPFAVVDGSGNSVSQVVYQTGSDETTVDMEWSHAFAPGATQEVAVGDTATQPSTPQQFYDVYQALASGSDGLTVPNVITCSWAYPEAAAPVETNQILDQMFASVAAQGITMFFAAGDGNVQSYNVMYPSSDPFVIAVGGTNLALNTNGTIASEKAWGNPPYNSFYTASTGGYSTEFAAPPWAAAIQEKYVPPSSQLSPTVPYLPGMRGVPDVSLNALNFSAIYQGGFYGFLGTSLSSPSWAGIYADMNQMAIAKTGKSLGYLAPQLYQVSQMTPSPFHDITQGNNGEFSATPGWDPVTGLGTPDVAALANDLITNLQAGTSATLTPFISAVGPTGTNNLWTLFDPLPTVGTAAQYGNLTSALVPGTYAMISGSGFGKYSVGDSVYLLSASQAPIQLPLAQPGDTQASNYFDHSSTLFPYDGGFIQSGAWSPSGISVYVPGNLGLLPAVYTLAVNTASGQLTYPVTLESGLVLYSTGTGAFVPPLTVDNEQTTAGGSVSTPVLGINTVTGQPTKPGPITVTLGTIDPNTGALMAPPGVSVNGTSLGNNSIGLPQYAVSQPTPTPFGTTTATDVVISSSAAQTIDVLYNSAQNPNLVAAGQQFVTFGAGPAAQIVSSASGTTVQSATYDPNAAVPITLSVADANGNPITSSTYSGQWNFNLAPSTVGASVYASVYYWNTQTGAWTPGTEVTNSVTNAVYYSVYASSPSLTISIPDPANETVTVSPTWTEGSTSYAPTPFEIRSVPQAQMSVTATSTLDTNYPNGRYGQVQVNIENLQGTPVNTSDTLVLEAPSSVAMLDPNGDPMVSTGVDPATGNNVYSWTLNNQSSATFGYTSPIAGQYPITVTDTSVANTLQGSAVATVDAGNTASSLGVNVLLPGASAAIPTNLPGNLPPNQGGTEAQLVFVNALDPYGNFVAGNSDTVGLGITPTTGGSANVAVFGANGAQLSPDANGLYDQQINAQGYAQYWILSGQPGEMQYTAHDLTHTSVTSGTGYGDFISPYIAQLNLSASGGVVGNGTVWANVPQQVTITGTDAMGYQVTSSSDQVAITITPPSGGTVTVTDTATGKPINASSPGVYDVQMQNGQAIVDVASSATGTIGYSVQDVSITAGSDQVQGTSGSAIEHNYPFGFGATPITIMTTSGSAVTPTSGVITLQAGFQYTIGVNYVNRTGGMNATAILEVIAPDGSVAYLSGQGGTPLTQMATFDNFTPTMAGTYTIKALIWNNWLSQSGQPIGLPSTLQVQVQ</sequence>
<dbReference type="PANTHER" id="PTHR14218:SF15">
    <property type="entry name" value="TRIPEPTIDYL-PEPTIDASE 1"/>
    <property type="match status" value="1"/>
</dbReference>
<dbReference type="InterPro" id="IPR050819">
    <property type="entry name" value="Tripeptidyl-peptidase_I"/>
</dbReference>
<dbReference type="PROSITE" id="PS51695">
    <property type="entry name" value="SEDOLISIN"/>
    <property type="match status" value="1"/>
</dbReference>
<dbReference type="InterPro" id="IPR030400">
    <property type="entry name" value="Sedolisin_dom"/>
</dbReference>
<feature type="non-terminal residue" evidence="2">
    <location>
        <position position="1"/>
    </location>
</feature>
<dbReference type="CDD" id="cd04056">
    <property type="entry name" value="Peptidases_S53"/>
    <property type="match status" value="1"/>
</dbReference>
<dbReference type="PANTHER" id="PTHR14218">
    <property type="entry name" value="PROTEASE S8 TRIPEPTIDYL PEPTIDASE I CLN2"/>
    <property type="match status" value="1"/>
</dbReference>
<accession>T1C9Y4</accession>
<dbReference type="EMBL" id="AUZX01001463">
    <property type="protein sequence ID" value="EQD79032.1"/>
    <property type="molecule type" value="Genomic_DNA"/>
</dbReference>